<dbReference type="EnsemblPlants" id="Zm00001eb065910_T001">
    <property type="protein sequence ID" value="Zm00001eb065910_P001"/>
    <property type="gene ID" value="Zm00001eb065910"/>
</dbReference>
<sequence>MLRSQRCRGRAAASHHRHRSVRKEEEVGNEKENGGSWRRTDSEEHKNVMYVPPSDSPVRLVYDDDDERLPLLYLVPGPGFWSLRGEDDMVRAKPCRELSLSLSLSLSRSLLSPLQTMAVSCRGFSFRRDAAAAEPEAGKKGRYNEQRGKGCCFLGACGAAASRINQQHNNEEREVR</sequence>
<feature type="compositionally biased region" description="Basic and acidic residues" evidence="1">
    <location>
        <begin position="22"/>
        <end position="46"/>
    </location>
</feature>
<dbReference type="AlphaFoldDB" id="A0A804M840"/>
<feature type="region of interest" description="Disordered" evidence="1">
    <location>
        <begin position="1"/>
        <end position="46"/>
    </location>
</feature>
<dbReference type="Gramene" id="Zm00001eb065910_T001">
    <property type="protein sequence ID" value="Zm00001eb065910_P001"/>
    <property type="gene ID" value="Zm00001eb065910"/>
</dbReference>
<evidence type="ECO:0000313" key="2">
    <source>
        <dbReference type="EnsemblPlants" id="Zm00001eb065910_P001"/>
    </source>
</evidence>
<dbReference type="InParanoid" id="A0A804M840"/>
<reference evidence="2" key="2">
    <citation type="submission" date="2019-07" db="EMBL/GenBank/DDBJ databases">
        <authorList>
            <person name="Seetharam A."/>
            <person name="Woodhouse M."/>
            <person name="Cannon E."/>
        </authorList>
    </citation>
    <scope>NUCLEOTIDE SEQUENCE [LARGE SCALE GENOMIC DNA]</scope>
    <source>
        <strain evidence="2">cv. B73</strain>
    </source>
</reference>
<name>A0A804M840_MAIZE</name>
<dbReference type="Proteomes" id="UP000007305">
    <property type="component" value="Chromosome 2"/>
</dbReference>
<accession>A0A804M840</accession>
<reference evidence="3" key="1">
    <citation type="submission" date="2015-12" db="EMBL/GenBank/DDBJ databases">
        <title>Update maize B73 reference genome by single molecule sequencing technologies.</title>
        <authorList>
            <consortium name="Maize Genome Sequencing Project"/>
            <person name="Ware D."/>
        </authorList>
    </citation>
    <scope>NUCLEOTIDE SEQUENCE [LARGE SCALE GENOMIC DNA]</scope>
    <source>
        <strain evidence="3">cv. B73</strain>
    </source>
</reference>
<protein>
    <submittedName>
        <fullName evidence="2">Uncharacterized protein</fullName>
    </submittedName>
</protein>
<evidence type="ECO:0000256" key="1">
    <source>
        <dbReference type="SAM" id="MobiDB-lite"/>
    </source>
</evidence>
<organism evidence="2 3">
    <name type="scientific">Zea mays</name>
    <name type="common">Maize</name>
    <dbReference type="NCBI Taxonomy" id="4577"/>
    <lineage>
        <taxon>Eukaryota</taxon>
        <taxon>Viridiplantae</taxon>
        <taxon>Streptophyta</taxon>
        <taxon>Embryophyta</taxon>
        <taxon>Tracheophyta</taxon>
        <taxon>Spermatophyta</taxon>
        <taxon>Magnoliopsida</taxon>
        <taxon>Liliopsida</taxon>
        <taxon>Poales</taxon>
        <taxon>Poaceae</taxon>
        <taxon>PACMAD clade</taxon>
        <taxon>Panicoideae</taxon>
        <taxon>Andropogonodae</taxon>
        <taxon>Andropogoneae</taxon>
        <taxon>Tripsacinae</taxon>
        <taxon>Zea</taxon>
    </lineage>
</organism>
<evidence type="ECO:0000313" key="3">
    <source>
        <dbReference type="Proteomes" id="UP000007305"/>
    </source>
</evidence>
<feature type="compositionally biased region" description="Basic residues" evidence="1">
    <location>
        <begin position="1"/>
        <end position="21"/>
    </location>
</feature>
<reference evidence="2" key="3">
    <citation type="submission" date="2021-05" db="UniProtKB">
        <authorList>
            <consortium name="EnsemblPlants"/>
        </authorList>
    </citation>
    <scope>IDENTIFICATION</scope>
    <source>
        <strain evidence="2">cv. B73</strain>
    </source>
</reference>
<keyword evidence="3" id="KW-1185">Reference proteome</keyword>
<proteinExistence type="predicted"/>